<sequence>MIHVFCGQRGSGKTKKLIDLANDNVQFARGESVYIDDDNRAMLVLNRNIRFISTDDFKLKDYESFYGFLCGLISENYDIEYIYIDELSNIVRGKDLCSANSLFEKINELSRRYEVKFFINLNHDCEDLPEFIKQYNYNYN</sequence>
<protein>
    <recommendedName>
        <fullName evidence="3">Zonular occludens toxin (Zot)</fullName>
    </recommendedName>
</protein>
<evidence type="ECO:0000313" key="2">
    <source>
        <dbReference type="Proteomes" id="UP000184241"/>
    </source>
</evidence>
<dbReference type="Proteomes" id="UP000184241">
    <property type="component" value="Unassembled WGS sequence"/>
</dbReference>
<accession>A0A1M5ZJ47</accession>
<evidence type="ECO:0008006" key="3">
    <source>
        <dbReference type="Google" id="ProtNLM"/>
    </source>
</evidence>
<evidence type="ECO:0000313" key="1">
    <source>
        <dbReference type="EMBL" id="SHI24164.1"/>
    </source>
</evidence>
<gene>
    <name evidence="1" type="ORF">SAMN02745941_02990</name>
</gene>
<proteinExistence type="predicted"/>
<dbReference type="RefSeq" id="WP_073020658.1">
    <property type="nucleotide sequence ID" value="NZ_FQXU01000009.1"/>
</dbReference>
<dbReference type="AlphaFoldDB" id="A0A1M5ZJ47"/>
<reference evidence="1 2" key="1">
    <citation type="submission" date="2016-11" db="EMBL/GenBank/DDBJ databases">
        <authorList>
            <person name="Jaros S."/>
            <person name="Januszkiewicz K."/>
            <person name="Wedrychowicz H."/>
        </authorList>
    </citation>
    <scope>NUCLEOTIDE SEQUENCE [LARGE SCALE GENOMIC DNA]</scope>
    <source>
        <strain evidence="1 2">DSM 6191</strain>
    </source>
</reference>
<name>A0A1M5ZJ47_9CLOT</name>
<dbReference type="EMBL" id="FQXU01000009">
    <property type="protein sequence ID" value="SHI24164.1"/>
    <property type="molecule type" value="Genomic_DNA"/>
</dbReference>
<organism evidence="1 2">
    <name type="scientific">Clostridium intestinale DSM 6191</name>
    <dbReference type="NCBI Taxonomy" id="1121320"/>
    <lineage>
        <taxon>Bacteria</taxon>
        <taxon>Bacillati</taxon>
        <taxon>Bacillota</taxon>
        <taxon>Clostridia</taxon>
        <taxon>Eubacteriales</taxon>
        <taxon>Clostridiaceae</taxon>
        <taxon>Clostridium</taxon>
    </lineage>
</organism>